<evidence type="ECO:0000256" key="1">
    <source>
        <dbReference type="ARBA" id="ARBA00023125"/>
    </source>
</evidence>
<organism evidence="3">
    <name type="scientific">Streptococcus pyogenes</name>
    <dbReference type="NCBI Taxonomy" id="1314"/>
    <lineage>
        <taxon>Bacteria</taxon>
        <taxon>Bacillati</taxon>
        <taxon>Bacillota</taxon>
        <taxon>Bacilli</taxon>
        <taxon>Lactobacillales</taxon>
        <taxon>Streptococcaceae</taxon>
        <taxon>Streptococcus</taxon>
    </lineage>
</organism>
<dbReference type="OMA" id="KACRVNA"/>
<protein>
    <submittedName>
        <fullName evidence="3">Antirepressor protein cro</fullName>
    </submittedName>
</protein>
<dbReference type="PANTHER" id="PTHR46558:SF13">
    <property type="entry name" value="HTH-TYPE TRANSCRIPTIONAL REGULATOR IMMR"/>
    <property type="match status" value="1"/>
</dbReference>
<feature type="domain" description="HTH cro/C1-type" evidence="2">
    <location>
        <begin position="6"/>
        <end position="60"/>
    </location>
</feature>
<gene>
    <name evidence="3" type="primary">cro</name>
    <name evidence="3" type="ORF">SpyCIM25_05</name>
</gene>
<dbReference type="AlphaFoldDB" id="A0A077BW35"/>
<dbReference type="EMBL" id="KM275477">
    <property type="protein sequence ID" value="AIM40826.1"/>
    <property type="molecule type" value="Genomic_DNA"/>
</dbReference>
<dbReference type="Gene3D" id="1.10.260.40">
    <property type="entry name" value="lambda repressor-like DNA-binding domains"/>
    <property type="match status" value="1"/>
</dbReference>
<dbReference type="RefSeq" id="WP_002992503.1">
    <property type="nucleotide sequence ID" value="NZ_AP023388.1"/>
</dbReference>
<evidence type="ECO:0000259" key="2">
    <source>
        <dbReference type="PROSITE" id="PS50943"/>
    </source>
</evidence>
<dbReference type="PANTHER" id="PTHR46558">
    <property type="entry name" value="TRACRIPTIONAL REGULATORY PROTEIN-RELATED-RELATED"/>
    <property type="match status" value="1"/>
</dbReference>
<name>A0A077BW35_STRPY</name>
<dbReference type="SUPFAM" id="SSF47413">
    <property type="entry name" value="lambda repressor-like DNA-binding domains"/>
    <property type="match status" value="1"/>
</dbReference>
<reference evidence="3" key="1">
    <citation type="submission" date="2014-08" db="EMBL/GenBank/DDBJ databases">
        <title>Phage-like Chromosomal Island SpyCIM25 in Historical Streptococcus pyogenes Strain T25-3.</title>
        <authorList>
            <person name="Nguyen S.V."/>
            <person name="McShan W.M."/>
        </authorList>
    </citation>
    <scope>NUCLEOTIDE SEQUENCE</scope>
    <source>
        <strain evidence="3">T25-3</strain>
    </source>
</reference>
<dbReference type="GO" id="GO:0003677">
    <property type="term" value="F:DNA binding"/>
    <property type="evidence" value="ECO:0007669"/>
    <property type="project" value="UniProtKB-KW"/>
</dbReference>
<accession>A0A077BW35</accession>
<dbReference type="Pfam" id="PF01381">
    <property type="entry name" value="HTH_3"/>
    <property type="match status" value="1"/>
</dbReference>
<dbReference type="PROSITE" id="PS50943">
    <property type="entry name" value="HTH_CROC1"/>
    <property type="match status" value="1"/>
</dbReference>
<dbReference type="CDD" id="cd00093">
    <property type="entry name" value="HTH_XRE"/>
    <property type="match status" value="1"/>
</dbReference>
<keyword evidence="1" id="KW-0238">DNA-binding</keyword>
<dbReference type="InterPro" id="IPR001387">
    <property type="entry name" value="Cro/C1-type_HTH"/>
</dbReference>
<sequence>MTQITLKAARINAGYTLKQVAGAVGKNPQTISKYEKDSSDISLGLLQKLSSLYGVTIDNLFLGKKVRK</sequence>
<dbReference type="SMART" id="SM00530">
    <property type="entry name" value="HTH_XRE"/>
    <property type="match status" value="1"/>
</dbReference>
<dbReference type="PATRIC" id="fig|1314.168.peg.964"/>
<dbReference type="InterPro" id="IPR010982">
    <property type="entry name" value="Lambda_DNA-bd_dom_sf"/>
</dbReference>
<evidence type="ECO:0000313" key="3">
    <source>
        <dbReference type="EMBL" id="AIM40826.1"/>
    </source>
</evidence>
<proteinExistence type="predicted"/>